<evidence type="ECO:0000259" key="2">
    <source>
        <dbReference type="PROSITE" id="PS50800"/>
    </source>
</evidence>
<evidence type="ECO:0000313" key="4">
    <source>
        <dbReference type="Proteomes" id="UP000198341"/>
    </source>
</evidence>
<name>K8ERM0_9CHLO</name>
<feature type="region of interest" description="Disordered" evidence="1">
    <location>
        <begin position="31"/>
        <end position="79"/>
    </location>
</feature>
<protein>
    <submittedName>
        <fullName evidence="3">PBCV-1 prolyl 4-hydroxylase (ISS)</fullName>
    </submittedName>
</protein>
<feature type="compositionally biased region" description="Polar residues" evidence="1">
    <location>
        <begin position="258"/>
        <end position="267"/>
    </location>
</feature>
<dbReference type="InterPro" id="IPR003034">
    <property type="entry name" value="SAP_dom"/>
</dbReference>
<keyword evidence="4" id="KW-1185">Reference proteome</keyword>
<feature type="region of interest" description="Disordered" evidence="1">
    <location>
        <begin position="429"/>
        <end position="470"/>
    </location>
</feature>
<dbReference type="RefSeq" id="XP_007508200.1">
    <property type="nucleotide sequence ID" value="XM_007508138.1"/>
</dbReference>
<dbReference type="AlphaFoldDB" id="K8ERM0"/>
<feature type="compositionally biased region" description="Basic residues" evidence="1">
    <location>
        <begin position="49"/>
        <end position="58"/>
    </location>
</feature>
<organism evidence="3 4">
    <name type="scientific">Bathycoccus prasinos</name>
    <dbReference type="NCBI Taxonomy" id="41875"/>
    <lineage>
        <taxon>Eukaryota</taxon>
        <taxon>Viridiplantae</taxon>
        <taxon>Chlorophyta</taxon>
        <taxon>Mamiellophyceae</taxon>
        <taxon>Mamiellales</taxon>
        <taxon>Bathycoccaceae</taxon>
        <taxon>Bathycoccus</taxon>
    </lineage>
</organism>
<dbReference type="SUPFAM" id="SSF68906">
    <property type="entry name" value="SAP domain"/>
    <property type="match status" value="1"/>
</dbReference>
<accession>K8ERM0</accession>
<dbReference type="OrthoDB" id="4356at2759"/>
<evidence type="ECO:0000313" key="3">
    <source>
        <dbReference type="EMBL" id="CCO20691.1"/>
    </source>
</evidence>
<dbReference type="Proteomes" id="UP000198341">
    <property type="component" value="Chromosome 18"/>
</dbReference>
<reference evidence="3 4" key="1">
    <citation type="submission" date="2011-10" db="EMBL/GenBank/DDBJ databases">
        <authorList>
            <person name="Genoscope - CEA"/>
        </authorList>
    </citation>
    <scope>NUCLEOTIDE SEQUENCE [LARGE SCALE GENOMIC DNA]</scope>
    <source>
        <strain evidence="3 4">RCC 1105</strain>
    </source>
</reference>
<dbReference type="Gene3D" id="1.10.720.30">
    <property type="entry name" value="SAP domain"/>
    <property type="match status" value="1"/>
</dbReference>
<evidence type="ECO:0000256" key="1">
    <source>
        <dbReference type="SAM" id="MobiDB-lite"/>
    </source>
</evidence>
<sequence>MSSSLSSSLCCASFFSVSSFTSRRVKRNDICNGGKNEGKFSRQDTSVQHQRRRRRMTMKARSSAETPTETETEQKANQSNKFIPAHMRKTVSRITEAQMKTNGVELSKAATQVQESIAGFLAFEFLRARVKNVPTLKVLNVDPPILTAPMFLSEKECEDIERAMFGIDGGDKEESESGSEVVGQQKKVNGLSSMKKAELVQCCEERGLDASGTVAVLRDRLKEFNTNANDDDSNEKAPSPSSRSDESRSANTGGDPFRTSNPDALVNASSRPEAVNQLLKRLNYLFPDCVEEFESPSARKENKLWGIEVVAEAYKSSENLRASHAAFEQHEAIEKHYQIRANCTFFLNESGDENGGGEITFPALPGLSVKPEKGMALITFPSTAASLLDPRAATARNAHDNGANTLNSIEVLVRGATPKILTEEEAAVERKLRHEEEKERARLLAIPRSERRKMSNGEDKPKNSRKKSQD</sequence>
<dbReference type="PROSITE" id="PS50800">
    <property type="entry name" value="SAP"/>
    <property type="match status" value="1"/>
</dbReference>
<dbReference type="Pfam" id="PF02037">
    <property type="entry name" value="SAP"/>
    <property type="match status" value="1"/>
</dbReference>
<feature type="region of interest" description="Disordered" evidence="1">
    <location>
        <begin position="225"/>
        <end position="267"/>
    </location>
</feature>
<dbReference type="Gene3D" id="2.60.120.620">
    <property type="entry name" value="q2cbj1_9rhob like domain"/>
    <property type="match status" value="1"/>
</dbReference>
<dbReference type="EMBL" id="FO082261">
    <property type="protein sequence ID" value="CCO20691.1"/>
    <property type="molecule type" value="Genomic_DNA"/>
</dbReference>
<dbReference type="KEGG" id="bpg:Bathy18g00700"/>
<dbReference type="SMART" id="SM00513">
    <property type="entry name" value="SAP"/>
    <property type="match status" value="1"/>
</dbReference>
<dbReference type="InterPro" id="IPR036361">
    <property type="entry name" value="SAP_dom_sf"/>
</dbReference>
<gene>
    <name evidence="3" type="ordered locus">Bathy18g00700</name>
</gene>
<feature type="domain" description="SAP" evidence="2">
    <location>
        <begin position="191"/>
        <end position="225"/>
    </location>
</feature>
<proteinExistence type="predicted"/>
<dbReference type="GeneID" id="19010755"/>